<sequence>MTRRLSAAARRAQLVETAIGIAEDSGVASIRLRDVATKADVSLGTLHHFFPSKSELMTSVARALTDQLSAAITSADWFDTWGVRGVEGLNQLMSMSLSALWQTVEQTPNRQLVTYEMTTYALRAGDETDVAGIARQQYADNTTEVAQMLAAMAEVTGTRWTVPLDHLAPLVLTFIDGMVLRWLVDHDAATAETMRAMVARFIESLAVIDESAALDADDTLSPQSPAEGGLGPTIGSDPDDSYL</sequence>
<evidence type="ECO:0000256" key="6">
    <source>
        <dbReference type="SAM" id="MobiDB-lite"/>
    </source>
</evidence>
<reference evidence="8" key="2">
    <citation type="submission" date="2020-09" db="EMBL/GenBank/DDBJ databases">
        <authorList>
            <person name="Sun Q."/>
            <person name="Zhou Y."/>
        </authorList>
    </citation>
    <scope>NUCLEOTIDE SEQUENCE</scope>
    <source>
        <strain evidence="8">CGMCC 1.12827</strain>
    </source>
</reference>
<dbReference type="EMBL" id="BMGC01000014">
    <property type="protein sequence ID" value="GGB33696.1"/>
    <property type="molecule type" value="Genomic_DNA"/>
</dbReference>
<dbReference type="Pfam" id="PF00440">
    <property type="entry name" value="TetR_N"/>
    <property type="match status" value="1"/>
</dbReference>
<dbReference type="InterPro" id="IPR036271">
    <property type="entry name" value="Tet_transcr_reg_TetR-rel_C_sf"/>
</dbReference>
<dbReference type="AlphaFoldDB" id="A0A916T6M5"/>
<organism evidence="8 9">
    <name type="scientific">Gordonia jinhuaensis</name>
    <dbReference type="NCBI Taxonomy" id="1517702"/>
    <lineage>
        <taxon>Bacteria</taxon>
        <taxon>Bacillati</taxon>
        <taxon>Actinomycetota</taxon>
        <taxon>Actinomycetes</taxon>
        <taxon>Mycobacteriales</taxon>
        <taxon>Gordoniaceae</taxon>
        <taxon>Gordonia</taxon>
    </lineage>
</organism>
<keyword evidence="1" id="KW-0678">Repressor</keyword>
<dbReference type="GO" id="GO:0003700">
    <property type="term" value="F:DNA-binding transcription factor activity"/>
    <property type="evidence" value="ECO:0007669"/>
    <property type="project" value="TreeGrafter"/>
</dbReference>
<dbReference type="Proteomes" id="UP000621454">
    <property type="component" value="Unassembled WGS sequence"/>
</dbReference>
<gene>
    <name evidence="8" type="ORF">GCM10011489_22270</name>
</gene>
<evidence type="ECO:0000256" key="2">
    <source>
        <dbReference type="ARBA" id="ARBA00023015"/>
    </source>
</evidence>
<keyword evidence="4" id="KW-0804">Transcription</keyword>
<evidence type="ECO:0000256" key="4">
    <source>
        <dbReference type="ARBA" id="ARBA00023163"/>
    </source>
</evidence>
<dbReference type="SUPFAM" id="SSF46689">
    <property type="entry name" value="Homeodomain-like"/>
    <property type="match status" value="1"/>
</dbReference>
<dbReference type="InterPro" id="IPR001647">
    <property type="entry name" value="HTH_TetR"/>
</dbReference>
<dbReference type="InterPro" id="IPR050109">
    <property type="entry name" value="HTH-type_TetR-like_transc_reg"/>
</dbReference>
<feature type="DNA-binding region" description="H-T-H motif" evidence="5">
    <location>
        <begin position="31"/>
        <end position="50"/>
    </location>
</feature>
<evidence type="ECO:0000256" key="3">
    <source>
        <dbReference type="ARBA" id="ARBA00023125"/>
    </source>
</evidence>
<dbReference type="InterPro" id="IPR039538">
    <property type="entry name" value="BetI_C"/>
</dbReference>
<keyword evidence="9" id="KW-1185">Reference proteome</keyword>
<keyword evidence="2" id="KW-0805">Transcription regulation</keyword>
<dbReference type="GO" id="GO:0000976">
    <property type="term" value="F:transcription cis-regulatory region binding"/>
    <property type="evidence" value="ECO:0007669"/>
    <property type="project" value="TreeGrafter"/>
</dbReference>
<dbReference type="InterPro" id="IPR009057">
    <property type="entry name" value="Homeodomain-like_sf"/>
</dbReference>
<feature type="region of interest" description="Disordered" evidence="6">
    <location>
        <begin position="216"/>
        <end position="243"/>
    </location>
</feature>
<evidence type="ECO:0000313" key="8">
    <source>
        <dbReference type="EMBL" id="GGB33696.1"/>
    </source>
</evidence>
<dbReference type="Gene3D" id="1.10.357.10">
    <property type="entry name" value="Tetracycline Repressor, domain 2"/>
    <property type="match status" value="1"/>
</dbReference>
<comment type="caution">
    <text evidence="8">The sequence shown here is derived from an EMBL/GenBank/DDBJ whole genome shotgun (WGS) entry which is preliminary data.</text>
</comment>
<evidence type="ECO:0000313" key="9">
    <source>
        <dbReference type="Proteomes" id="UP000621454"/>
    </source>
</evidence>
<dbReference type="PROSITE" id="PS50977">
    <property type="entry name" value="HTH_TETR_2"/>
    <property type="match status" value="1"/>
</dbReference>
<protein>
    <recommendedName>
        <fullName evidence="7">HTH tetR-type domain-containing protein</fullName>
    </recommendedName>
</protein>
<evidence type="ECO:0000256" key="1">
    <source>
        <dbReference type="ARBA" id="ARBA00022491"/>
    </source>
</evidence>
<dbReference type="PANTHER" id="PTHR30055:SF226">
    <property type="entry name" value="HTH-TYPE TRANSCRIPTIONAL REGULATOR PKSA"/>
    <property type="match status" value="1"/>
</dbReference>
<dbReference type="RefSeq" id="WP_188586664.1">
    <property type="nucleotide sequence ID" value="NZ_BMGC01000014.1"/>
</dbReference>
<dbReference type="Pfam" id="PF13977">
    <property type="entry name" value="TetR_C_6"/>
    <property type="match status" value="1"/>
</dbReference>
<evidence type="ECO:0000259" key="7">
    <source>
        <dbReference type="PROSITE" id="PS50977"/>
    </source>
</evidence>
<reference evidence="8" key="1">
    <citation type="journal article" date="2014" name="Int. J. Syst. Evol. Microbiol.">
        <title>Complete genome sequence of Corynebacterium casei LMG S-19264T (=DSM 44701T), isolated from a smear-ripened cheese.</title>
        <authorList>
            <consortium name="US DOE Joint Genome Institute (JGI-PGF)"/>
            <person name="Walter F."/>
            <person name="Albersmeier A."/>
            <person name="Kalinowski J."/>
            <person name="Ruckert C."/>
        </authorList>
    </citation>
    <scope>NUCLEOTIDE SEQUENCE</scope>
    <source>
        <strain evidence="8">CGMCC 1.12827</strain>
    </source>
</reference>
<proteinExistence type="predicted"/>
<dbReference type="SUPFAM" id="SSF48498">
    <property type="entry name" value="Tetracyclin repressor-like, C-terminal domain"/>
    <property type="match status" value="1"/>
</dbReference>
<feature type="domain" description="HTH tetR-type" evidence="7">
    <location>
        <begin position="8"/>
        <end position="68"/>
    </location>
</feature>
<accession>A0A916T6M5</accession>
<name>A0A916T6M5_9ACTN</name>
<keyword evidence="3 5" id="KW-0238">DNA-binding</keyword>
<evidence type="ECO:0000256" key="5">
    <source>
        <dbReference type="PROSITE-ProRule" id="PRU00335"/>
    </source>
</evidence>
<dbReference type="PANTHER" id="PTHR30055">
    <property type="entry name" value="HTH-TYPE TRANSCRIPTIONAL REGULATOR RUTR"/>
    <property type="match status" value="1"/>
</dbReference>